<dbReference type="Gramene" id="arahy.Tifrunner.gnm2.ann2.Ah07g040500.1">
    <property type="protein sequence ID" value="arahy.Tifrunner.gnm2.ann2.Ah07g040500.1-CDS"/>
    <property type="gene ID" value="arahy.Tifrunner.gnm2.ann2.Ah07g040500"/>
</dbReference>
<dbReference type="GO" id="GO:0008033">
    <property type="term" value="P:tRNA processing"/>
    <property type="evidence" value="ECO:0007669"/>
    <property type="project" value="InterPro"/>
</dbReference>
<dbReference type="InterPro" id="IPR029039">
    <property type="entry name" value="Flavoprotein-like_sf"/>
</dbReference>
<dbReference type="GO" id="GO:0051539">
    <property type="term" value="F:4 iron, 4 sulfur cluster binding"/>
    <property type="evidence" value="ECO:0007669"/>
    <property type="project" value="InterPro"/>
</dbReference>
<keyword evidence="4" id="KW-1185">Reference proteome</keyword>
<dbReference type="SUPFAM" id="SSF117281">
    <property type="entry name" value="Kelch motif"/>
    <property type="match status" value="1"/>
</dbReference>
<dbReference type="Gene3D" id="2.120.10.80">
    <property type="entry name" value="Kelch-type beta propeller"/>
    <property type="match status" value="1"/>
</dbReference>
<dbReference type="Gene3D" id="3.40.50.360">
    <property type="match status" value="1"/>
</dbReference>
<dbReference type="PROSITE" id="PS50902">
    <property type="entry name" value="FLAVODOXIN_LIKE"/>
    <property type="match status" value="1"/>
</dbReference>
<reference evidence="3 4" key="1">
    <citation type="submission" date="2019-01" db="EMBL/GenBank/DDBJ databases">
        <title>Sequencing of cultivated peanut Arachis hypogaea provides insights into genome evolution and oil improvement.</title>
        <authorList>
            <person name="Chen X."/>
        </authorList>
    </citation>
    <scope>NUCLEOTIDE SEQUENCE [LARGE SCALE GENOMIC DNA]</scope>
    <source>
        <strain evidence="4">cv. Fuhuasheng</strain>
        <tissue evidence="3">Leaves</tissue>
    </source>
</reference>
<sequence>MHCMAKIVFGDLKPKTESNMPIMSAPALFSTVGAATAIATTLFLTCKSRLMHEKNLTTHHRQQPKSNHEQPKRDPRGKILFVSQIGTSKALATSLCDLLESKGVVLDLVDARNYEPEALPKENLVLLVASTSEVWNLPPARNFFPSHDLPWGARFFVDWIEEKANAFKVGAFVVNACSFSAFVVGREVNEGGKNLMAKAANEIRGLGHTAESNADFDSWWGSVVAVLQGAVLGICGESEPEDVGSSDLKLSMTQRLYMLVENEDFVIKQTEPYVRFSSTTRYRMLTITDDNFMKNDTVELEQVCHLPFQWPLRDDLLIDNGVLPDFRGFCSVGGCFYFAGNARSLITHPNVGYYDRRYSKLWCLKYEDPTWVWSLCGSMFCSRLSPLVVPYDGKLCMFGGAYGFANWVEIYSLKSGLWEKREVPCSDLFSDHPLASSYFLWEDSTKSSKKTLIVLYSFHDNHQLLMSYDVKANRWEEVECNFPPVPRFCPRKLVRLGCSHYLLIVDSVPTWYIYDLSEKKLVAIVHVDGLEEDDERVSNIFCCHHSSKESLIYIFTEHKFVKEEELEEGSDLRHLVPYARVRLQLQTFSAKIESKGYLRLGPHIQYDMFAVGDEGNKAKSVV</sequence>
<dbReference type="PANTHER" id="PTHR13930">
    <property type="entry name" value="S-ADENOSYL-L-METHIONINE-DEPENDENT TRNA 4-DEMETHYLWYOSINE SYNTHASE"/>
    <property type="match status" value="1"/>
</dbReference>
<keyword evidence="1" id="KW-0472">Membrane</keyword>
<keyword evidence="1" id="KW-0812">Transmembrane</keyword>
<dbReference type="EMBL" id="SDMP01000007">
    <property type="protein sequence ID" value="RYR45520.1"/>
    <property type="molecule type" value="Genomic_DNA"/>
</dbReference>
<name>A0A445C3Q0_ARAHY</name>
<dbReference type="PANTHER" id="PTHR13930:SF0">
    <property type="entry name" value="S-ADENOSYL-L-METHIONINE-DEPENDENT TRNA 4-DEMETHYLWYOSINE SYNTHASE TYW1-RELATED"/>
    <property type="match status" value="1"/>
</dbReference>
<dbReference type="InterPro" id="IPR008254">
    <property type="entry name" value="Flavodoxin/NO_synth"/>
</dbReference>
<comment type="caution">
    <text evidence="3">The sequence shown here is derived from an EMBL/GenBank/DDBJ whole genome shotgun (WGS) entry which is preliminary data.</text>
</comment>
<dbReference type="InterPro" id="IPR034556">
    <property type="entry name" value="tRNA_wybutosine-synthase"/>
</dbReference>
<dbReference type="GO" id="GO:0010181">
    <property type="term" value="F:FMN binding"/>
    <property type="evidence" value="ECO:0007669"/>
    <property type="project" value="InterPro"/>
</dbReference>
<evidence type="ECO:0000256" key="1">
    <source>
        <dbReference type="SAM" id="Phobius"/>
    </source>
</evidence>
<keyword evidence="1" id="KW-1133">Transmembrane helix</keyword>
<dbReference type="Pfam" id="PF00258">
    <property type="entry name" value="Flavodoxin_1"/>
    <property type="match status" value="1"/>
</dbReference>
<dbReference type="SUPFAM" id="SSF52218">
    <property type="entry name" value="Flavoproteins"/>
    <property type="match status" value="1"/>
</dbReference>
<dbReference type="Proteomes" id="UP000289738">
    <property type="component" value="Chromosome A07"/>
</dbReference>
<gene>
    <name evidence="3" type="ORF">Ahy_A07g031355</name>
</gene>
<protein>
    <recommendedName>
        <fullName evidence="2">Flavodoxin-like domain-containing protein</fullName>
    </recommendedName>
</protein>
<evidence type="ECO:0000313" key="3">
    <source>
        <dbReference type="EMBL" id="RYR45520.1"/>
    </source>
</evidence>
<dbReference type="OrthoDB" id="76949at2759"/>
<evidence type="ECO:0000259" key="2">
    <source>
        <dbReference type="PROSITE" id="PS50902"/>
    </source>
</evidence>
<dbReference type="STRING" id="3818.A0A445C3Q0"/>
<dbReference type="AlphaFoldDB" id="A0A445C3Q0"/>
<dbReference type="InterPro" id="IPR015915">
    <property type="entry name" value="Kelch-typ_b-propeller"/>
</dbReference>
<feature type="domain" description="Flavodoxin-like" evidence="2">
    <location>
        <begin position="77"/>
        <end position="224"/>
    </location>
</feature>
<evidence type="ECO:0000313" key="4">
    <source>
        <dbReference type="Proteomes" id="UP000289738"/>
    </source>
</evidence>
<proteinExistence type="predicted"/>
<organism evidence="3 4">
    <name type="scientific">Arachis hypogaea</name>
    <name type="common">Peanut</name>
    <dbReference type="NCBI Taxonomy" id="3818"/>
    <lineage>
        <taxon>Eukaryota</taxon>
        <taxon>Viridiplantae</taxon>
        <taxon>Streptophyta</taxon>
        <taxon>Embryophyta</taxon>
        <taxon>Tracheophyta</taxon>
        <taxon>Spermatophyta</taxon>
        <taxon>Magnoliopsida</taxon>
        <taxon>eudicotyledons</taxon>
        <taxon>Gunneridae</taxon>
        <taxon>Pentapetalae</taxon>
        <taxon>rosids</taxon>
        <taxon>fabids</taxon>
        <taxon>Fabales</taxon>
        <taxon>Fabaceae</taxon>
        <taxon>Papilionoideae</taxon>
        <taxon>50 kb inversion clade</taxon>
        <taxon>dalbergioids sensu lato</taxon>
        <taxon>Dalbergieae</taxon>
        <taxon>Pterocarpus clade</taxon>
        <taxon>Arachis</taxon>
    </lineage>
</organism>
<feature type="transmembrane region" description="Helical" evidence="1">
    <location>
        <begin position="22"/>
        <end position="44"/>
    </location>
</feature>
<accession>A0A445C3Q0</accession>
<dbReference type="SMR" id="A0A445C3Q0"/>